<dbReference type="OrthoDB" id="255926at2"/>
<dbReference type="InterPro" id="IPR041489">
    <property type="entry name" value="PDZ_6"/>
</dbReference>
<dbReference type="AlphaFoldDB" id="A0A5C5YHC9"/>
<sequence>MLRAIEQFCVFALAAIGLISQTIAQEHIAINLSVVEIDENGERPAVGKMVIIIPKDQGVMSGYTNINGKIEFEFEPTESVVFRVGKTTQSVRLQPLSGRISQNTSYIDDKRRTRDQAFYPASTSAGELDSIKGILIDIENRAGGRLMNAKTREFVQSLRREIIEATQPLPNQEDWIRARDARYRKFFVSRIDSLLAPPRRMRATYESNSSGVRLTEVDGGGPAQKAGLQPGDVVTHVDNISLRECENSFAWLIANSQSLGIELTVRSSGRERTVNVNPDGDPLLSTSPVITERVVYPTMSPDF</sequence>
<feature type="domain" description="PDZ" evidence="1">
    <location>
        <begin position="211"/>
        <end position="243"/>
    </location>
</feature>
<organism evidence="2 3">
    <name type="scientific">Allorhodopirellula solitaria</name>
    <dbReference type="NCBI Taxonomy" id="2527987"/>
    <lineage>
        <taxon>Bacteria</taxon>
        <taxon>Pseudomonadati</taxon>
        <taxon>Planctomycetota</taxon>
        <taxon>Planctomycetia</taxon>
        <taxon>Pirellulales</taxon>
        <taxon>Pirellulaceae</taxon>
        <taxon>Allorhodopirellula</taxon>
    </lineage>
</organism>
<dbReference type="Gene3D" id="2.30.42.10">
    <property type="match status" value="1"/>
</dbReference>
<dbReference type="SUPFAM" id="SSF50156">
    <property type="entry name" value="PDZ domain-like"/>
    <property type="match status" value="1"/>
</dbReference>
<name>A0A5C5YHC9_9BACT</name>
<evidence type="ECO:0000259" key="1">
    <source>
        <dbReference type="PROSITE" id="PS50106"/>
    </source>
</evidence>
<comment type="caution">
    <text evidence="2">The sequence shown here is derived from an EMBL/GenBank/DDBJ whole genome shotgun (WGS) entry which is preliminary data.</text>
</comment>
<dbReference type="Pfam" id="PF17820">
    <property type="entry name" value="PDZ_6"/>
    <property type="match status" value="1"/>
</dbReference>
<proteinExistence type="predicted"/>
<evidence type="ECO:0000313" key="3">
    <source>
        <dbReference type="Proteomes" id="UP000318053"/>
    </source>
</evidence>
<dbReference type="RefSeq" id="WP_146390044.1">
    <property type="nucleotide sequence ID" value="NZ_SJPK01000002.1"/>
</dbReference>
<dbReference type="SMART" id="SM00228">
    <property type="entry name" value="PDZ"/>
    <property type="match status" value="1"/>
</dbReference>
<dbReference type="EMBL" id="SJPK01000002">
    <property type="protein sequence ID" value="TWT73975.1"/>
    <property type="molecule type" value="Genomic_DNA"/>
</dbReference>
<reference evidence="2 3" key="1">
    <citation type="submission" date="2019-02" db="EMBL/GenBank/DDBJ databases">
        <title>Deep-cultivation of Planctomycetes and their phenomic and genomic characterization uncovers novel biology.</title>
        <authorList>
            <person name="Wiegand S."/>
            <person name="Jogler M."/>
            <person name="Boedeker C."/>
            <person name="Pinto D."/>
            <person name="Vollmers J."/>
            <person name="Rivas-Marin E."/>
            <person name="Kohn T."/>
            <person name="Peeters S.H."/>
            <person name="Heuer A."/>
            <person name="Rast P."/>
            <person name="Oberbeckmann S."/>
            <person name="Bunk B."/>
            <person name="Jeske O."/>
            <person name="Meyerdierks A."/>
            <person name="Storesund J.E."/>
            <person name="Kallscheuer N."/>
            <person name="Luecker S."/>
            <person name="Lage O.M."/>
            <person name="Pohl T."/>
            <person name="Merkel B.J."/>
            <person name="Hornburger P."/>
            <person name="Mueller R.-W."/>
            <person name="Bruemmer F."/>
            <person name="Labrenz M."/>
            <person name="Spormann A.M."/>
            <person name="Op Den Camp H."/>
            <person name="Overmann J."/>
            <person name="Amann R."/>
            <person name="Jetten M.S.M."/>
            <person name="Mascher T."/>
            <person name="Medema M.H."/>
            <person name="Devos D.P."/>
            <person name="Kaster A.-K."/>
            <person name="Ovreas L."/>
            <person name="Rohde M."/>
            <person name="Galperin M.Y."/>
            <person name="Jogler C."/>
        </authorList>
    </citation>
    <scope>NUCLEOTIDE SEQUENCE [LARGE SCALE GENOMIC DNA]</scope>
    <source>
        <strain evidence="2 3">CA85</strain>
    </source>
</reference>
<dbReference type="PROSITE" id="PS50106">
    <property type="entry name" value="PDZ"/>
    <property type="match status" value="1"/>
</dbReference>
<dbReference type="InterPro" id="IPR001478">
    <property type="entry name" value="PDZ"/>
</dbReference>
<evidence type="ECO:0000313" key="2">
    <source>
        <dbReference type="EMBL" id="TWT73975.1"/>
    </source>
</evidence>
<protein>
    <recommendedName>
        <fullName evidence="1">PDZ domain-containing protein</fullName>
    </recommendedName>
</protein>
<gene>
    <name evidence="2" type="ORF">CA85_08580</name>
</gene>
<dbReference type="InterPro" id="IPR036034">
    <property type="entry name" value="PDZ_sf"/>
</dbReference>
<dbReference type="Proteomes" id="UP000318053">
    <property type="component" value="Unassembled WGS sequence"/>
</dbReference>
<keyword evidence="3" id="KW-1185">Reference proteome</keyword>
<accession>A0A5C5YHC9</accession>